<evidence type="ECO:0000313" key="3">
    <source>
        <dbReference type="Proteomes" id="UP000465778"/>
    </source>
</evidence>
<name>A0A800MUB7_CYTFI</name>
<dbReference type="Gene3D" id="3.30.565.10">
    <property type="entry name" value="Histidine kinase-like ATPase, C-terminal domain"/>
    <property type="match status" value="1"/>
</dbReference>
<gene>
    <name evidence="2" type="ORF">KIS1582_3608</name>
</gene>
<evidence type="ECO:0000256" key="1">
    <source>
        <dbReference type="SAM" id="MobiDB-lite"/>
    </source>
</evidence>
<accession>A0A800MUB7</accession>
<dbReference type="RefSeq" id="WP_335550102.1">
    <property type="nucleotide sequence ID" value="NZ_JBALQO010000010.1"/>
</dbReference>
<dbReference type="EMBL" id="VDEM01000051">
    <property type="protein sequence ID" value="KAF0822648.1"/>
    <property type="molecule type" value="Genomic_DNA"/>
</dbReference>
<dbReference type="SUPFAM" id="SSF55874">
    <property type="entry name" value="ATPase domain of HSP90 chaperone/DNA topoisomerase II/histidine kinase"/>
    <property type="match status" value="1"/>
</dbReference>
<sequence>MAFKMIRIIQQIAQEVRKKKVADIAKDLGIPANNKSTADLIKEIEKKDSAKLQDVLGETFMGIKGFGKKGMRGSHGHGKDGSMKKRASKENLTDTSTDSVKGLGLGLPFSKLLADALNANLFLKESSTKGTAFTIKWDKEG</sequence>
<reference evidence="2 3" key="1">
    <citation type="journal article" date="2020" name="G3 (Bethesda)">
        <title>Whole Genome Sequencing and Comparative Genomics of Two Nematicidal Bacillus Strains Reveals a Wide Range of Possible Virulence Factors.</title>
        <authorList>
            <person name="Susic N."/>
            <person name="Janezic S."/>
            <person name="Rupnik M."/>
            <person name="Geric Stare B."/>
        </authorList>
    </citation>
    <scope>NUCLEOTIDE SEQUENCE [LARGE SCALE GENOMIC DNA]</scope>
    <source>
        <strain evidence="2 3">I-1582</strain>
    </source>
</reference>
<evidence type="ECO:0000313" key="2">
    <source>
        <dbReference type="EMBL" id="KAF0822648.1"/>
    </source>
</evidence>
<protein>
    <recommendedName>
        <fullName evidence="4">Histidine kinase/HSP90-like ATPase domain-containing protein</fullName>
    </recommendedName>
</protein>
<dbReference type="InterPro" id="IPR036890">
    <property type="entry name" value="HATPase_C_sf"/>
</dbReference>
<feature type="compositionally biased region" description="Basic residues" evidence="1">
    <location>
        <begin position="67"/>
        <end position="76"/>
    </location>
</feature>
<comment type="caution">
    <text evidence="2">The sequence shown here is derived from an EMBL/GenBank/DDBJ whole genome shotgun (WGS) entry which is preliminary data.</text>
</comment>
<evidence type="ECO:0008006" key="4">
    <source>
        <dbReference type="Google" id="ProtNLM"/>
    </source>
</evidence>
<dbReference type="AlphaFoldDB" id="A0A800MUB7"/>
<feature type="region of interest" description="Disordered" evidence="1">
    <location>
        <begin position="67"/>
        <end position="98"/>
    </location>
</feature>
<proteinExistence type="predicted"/>
<organism evidence="2 3">
    <name type="scientific">Cytobacillus firmus</name>
    <name type="common">Bacillus firmus</name>
    <dbReference type="NCBI Taxonomy" id="1399"/>
    <lineage>
        <taxon>Bacteria</taxon>
        <taxon>Bacillati</taxon>
        <taxon>Bacillota</taxon>
        <taxon>Bacilli</taxon>
        <taxon>Bacillales</taxon>
        <taxon>Bacillaceae</taxon>
        <taxon>Cytobacillus</taxon>
    </lineage>
</organism>
<feature type="compositionally biased region" description="Basic and acidic residues" evidence="1">
    <location>
        <begin position="77"/>
        <end position="92"/>
    </location>
</feature>
<dbReference type="Proteomes" id="UP000465778">
    <property type="component" value="Unassembled WGS sequence"/>
</dbReference>